<dbReference type="InterPro" id="IPR017972">
    <property type="entry name" value="Cyt_P450_CS"/>
</dbReference>
<name>A0AAN7V8J9_9COLE</name>
<evidence type="ECO:0000256" key="13">
    <source>
        <dbReference type="PIRSR" id="PIRSR602401-1"/>
    </source>
</evidence>
<keyword evidence="15" id="KW-1133">Transmembrane helix</keyword>
<comment type="subcellular location">
    <subcellularLocation>
        <location evidence="3">Endoplasmic reticulum membrane</location>
        <topology evidence="3">Peripheral membrane protein</topology>
    </subcellularLocation>
    <subcellularLocation>
        <location evidence="2">Microsome membrane</location>
        <topology evidence="2">Peripheral membrane protein</topology>
    </subcellularLocation>
</comment>
<keyword evidence="10 13" id="KW-0408">Iron</keyword>
<dbReference type="SUPFAM" id="SSF48264">
    <property type="entry name" value="Cytochrome P450"/>
    <property type="match status" value="1"/>
</dbReference>
<dbReference type="GO" id="GO:0005789">
    <property type="term" value="C:endoplasmic reticulum membrane"/>
    <property type="evidence" value="ECO:0007669"/>
    <property type="project" value="UniProtKB-SubCell"/>
</dbReference>
<dbReference type="InterPro" id="IPR036396">
    <property type="entry name" value="Cyt_P450_sf"/>
</dbReference>
<keyword evidence="9 14" id="KW-0560">Oxidoreductase</keyword>
<keyword evidence="7" id="KW-0256">Endoplasmic reticulum</keyword>
<dbReference type="EMBL" id="JAVRBK010000010">
    <property type="protein sequence ID" value="KAK5638809.1"/>
    <property type="molecule type" value="Genomic_DNA"/>
</dbReference>
<organism evidence="16 17">
    <name type="scientific">Pyrocoelia pectoralis</name>
    <dbReference type="NCBI Taxonomy" id="417401"/>
    <lineage>
        <taxon>Eukaryota</taxon>
        <taxon>Metazoa</taxon>
        <taxon>Ecdysozoa</taxon>
        <taxon>Arthropoda</taxon>
        <taxon>Hexapoda</taxon>
        <taxon>Insecta</taxon>
        <taxon>Pterygota</taxon>
        <taxon>Neoptera</taxon>
        <taxon>Endopterygota</taxon>
        <taxon>Coleoptera</taxon>
        <taxon>Polyphaga</taxon>
        <taxon>Elateriformia</taxon>
        <taxon>Elateroidea</taxon>
        <taxon>Lampyridae</taxon>
        <taxon>Lampyrinae</taxon>
        <taxon>Pyrocoelia</taxon>
    </lineage>
</organism>
<evidence type="ECO:0000256" key="10">
    <source>
        <dbReference type="ARBA" id="ARBA00023004"/>
    </source>
</evidence>
<sequence>MGIISSCACTEIFAVLVTCVIGVITFFKWKFKYWERKNVPYITPHFPFGTMQNLFHPKVSFGVTIRNQYMESKQKGLKHVGLFTLTKPTYMPIDLECVKSVLSSDFKHFVDRGVYHNEKDDPLSANLASLEGSRWKNLRTKLTPTFTSGKMKMMFPLLLECGKQMIDALAEICDQSVPIDIKDWLGRFGTDVIGTCAFGIDCNSFKEPNSDFRTYGKRALYHTKWENAKIFLGFSNAKLAKKLGIRTTPVEVTNFFFKVIEDTVNRRRDDVVTRNDFLQILLDLTNSTDEKNISEKQHLTIAELTAQAFLFFLAGFESSSTAMTFCLYELAVNQDIQQRVREEIVSVLEEHDGVLTYETIKQMIYLKQVVDETLRKYPPVPHLIRRCVLDYKIPGTNIVIEKGTAAVVSAYGLHYDPEYHPDPEKFNPERFSASNKGKTKPFTYIPFGEGPRMCIGFRFGFMQVGVGLALLLKNFRFTLSDKTNVPLRMNPQSFVLSVVDDIWLNLHKI</sequence>
<keyword evidence="12 15" id="KW-0472">Membrane</keyword>
<keyword evidence="6 13" id="KW-0479">Metal-binding</keyword>
<evidence type="ECO:0000256" key="3">
    <source>
        <dbReference type="ARBA" id="ARBA00004406"/>
    </source>
</evidence>
<dbReference type="PANTHER" id="PTHR24292:SF100">
    <property type="entry name" value="CYTOCHROME P450 6A16, ISOFORM B-RELATED"/>
    <property type="match status" value="1"/>
</dbReference>
<reference evidence="16 17" key="1">
    <citation type="journal article" date="2024" name="Insects">
        <title>An Improved Chromosome-Level Genome Assembly of the Firefly Pyrocoelia pectoralis.</title>
        <authorList>
            <person name="Fu X."/>
            <person name="Meyer-Rochow V.B."/>
            <person name="Ballantyne L."/>
            <person name="Zhu X."/>
        </authorList>
    </citation>
    <scope>NUCLEOTIDE SEQUENCE [LARGE SCALE GENOMIC DNA]</scope>
    <source>
        <strain evidence="16">XCY_ONT2</strain>
    </source>
</reference>
<proteinExistence type="inferred from homology"/>
<dbReference type="PRINTS" id="PR00385">
    <property type="entry name" value="P450"/>
</dbReference>
<dbReference type="Proteomes" id="UP001329430">
    <property type="component" value="Chromosome 10"/>
</dbReference>
<evidence type="ECO:0000256" key="5">
    <source>
        <dbReference type="ARBA" id="ARBA00022617"/>
    </source>
</evidence>
<protein>
    <recommendedName>
        <fullName evidence="18">Cytochrome P450</fullName>
    </recommendedName>
</protein>
<evidence type="ECO:0008006" key="18">
    <source>
        <dbReference type="Google" id="ProtNLM"/>
    </source>
</evidence>
<dbReference type="PANTHER" id="PTHR24292">
    <property type="entry name" value="CYTOCHROME P450"/>
    <property type="match status" value="1"/>
</dbReference>
<evidence type="ECO:0000256" key="1">
    <source>
        <dbReference type="ARBA" id="ARBA00001971"/>
    </source>
</evidence>
<dbReference type="Pfam" id="PF00067">
    <property type="entry name" value="p450"/>
    <property type="match status" value="1"/>
</dbReference>
<evidence type="ECO:0000256" key="8">
    <source>
        <dbReference type="ARBA" id="ARBA00022848"/>
    </source>
</evidence>
<keyword evidence="17" id="KW-1185">Reference proteome</keyword>
<evidence type="ECO:0000256" key="2">
    <source>
        <dbReference type="ARBA" id="ARBA00004174"/>
    </source>
</evidence>
<dbReference type="PROSITE" id="PS00086">
    <property type="entry name" value="CYTOCHROME_P450"/>
    <property type="match status" value="1"/>
</dbReference>
<comment type="similarity">
    <text evidence="4 14">Belongs to the cytochrome P450 family.</text>
</comment>
<dbReference type="Gene3D" id="1.10.630.10">
    <property type="entry name" value="Cytochrome P450"/>
    <property type="match status" value="1"/>
</dbReference>
<dbReference type="AlphaFoldDB" id="A0AAN7V8J9"/>
<evidence type="ECO:0000256" key="6">
    <source>
        <dbReference type="ARBA" id="ARBA00022723"/>
    </source>
</evidence>
<comment type="cofactor">
    <cofactor evidence="1 13">
        <name>heme</name>
        <dbReference type="ChEBI" id="CHEBI:30413"/>
    </cofactor>
</comment>
<evidence type="ECO:0000313" key="17">
    <source>
        <dbReference type="Proteomes" id="UP001329430"/>
    </source>
</evidence>
<dbReference type="CDD" id="cd11056">
    <property type="entry name" value="CYP6-like"/>
    <property type="match status" value="1"/>
</dbReference>
<keyword evidence="11 14" id="KW-0503">Monooxygenase</keyword>
<evidence type="ECO:0000256" key="14">
    <source>
        <dbReference type="RuleBase" id="RU000461"/>
    </source>
</evidence>
<evidence type="ECO:0000256" key="9">
    <source>
        <dbReference type="ARBA" id="ARBA00023002"/>
    </source>
</evidence>
<evidence type="ECO:0000313" key="16">
    <source>
        <dbReference type="EMBL" id="KAK5638809.1"/>
    </source>
</evidence>
<dbReference type="FunFam" id="1.10.630.10:FF:000042">
    <property type="entry name" value="Cytochrome P450"/>
    <property type="match status" value="1"/>
</dbReference>
<dbReference type="InterPro" id="IPR050476">
    <property type="entry name" value="Insect_CytP450_Detox"/>
</dbReference>
<evidence type="ECO:0000256" key="4">
    <source>
        <dbReference type="ARBA" id="ARBA00010617"/>
    </source>
</evidence>
<evidence type="ECO:0000256" key="12">
    <source>
        <dbReference type="ARBA" id="ARBA00023136"/>
    </source>
</evidence>
<feature type="binding site" description="axial binding residue" evidence="13">
    <location>
        <position position="454"/>
    </location>
    <ligand>
        <name>heme</name>
        <dbReference type="ChEBI" id="CHEBI:30413"/>
    </ligand>
    <ligandPart>
        <name>Fe</name>
        <dbReference type="ChEBI" id="CHEBI:18248"/>
    </ligandPart>
</feature>
<keyword evidence="15" id="KW-0812">Transmembrane</keyword>
<dbReference type="PRINTS" id="PR00463">
    <property type="entry name" value="EP450I"/>
</dbReference>
<dbReference type="GO" id="GO:0004497">
    <property type="term" value="F:monooxygenase activity"/>
    <property type="evidence" value="ECO:0007669"/>
    <property type="project" value="UniProtKB-KW"/>
</dbReference>
<dbReference type="GO" id="GO:0005506">
    <property type="term" value="F:iron ion binding"/>
    <property type="evidence" value="ECO:0007669"/>
    <property type="project" value="InterPro"/>
</dbReference>
<keyword evidence="5 13" id="KW-0349">Heme</keyword>
<evidence type="ECO:0000256" key="11">
    <source>
        <dbReference type="ARBA" id="ARBA00023033"/>
    </source>
</evidence>
<comment type="caution">
    <text evidence="16">The sequence shown here is derived from an EMBL/GenBank/DDBJ whole genome shotgun (WGS) entry which is preliminary data.</text>
</comment>
<evidence type="ECO:0000256" key="7">
    <source>
        <dbReference type="ARBA" id="ARBA00022824"/>
    </source>
</evidence>
<evidence type="ECO:0000256" key="15">
    <source>
        <dbReference type="SAM" id="Phobius"/>
    </source>
</evidence>
<dbReference type="GO" id="GO:0020037">
    <property type="term" value="F:heme binding"/>
    <property type="evidence" value="ECO:0007669"/>
    <property type="project" value="InterPro"/>
</dbReference>
<feature type="transmembrane region" description="Helical" evidence="15">
    <location>
        <begin position="12"/>
        <end position="29"/>
    </location>
</feature>
<accession>A0AAN7V8J9</accession>
<dbReference type="InterPro" id="IPR001128">
    <property type="entry name" value="Cyt_P450"/>
</dbReference>
<gene>
    <name evidence="16" type="ORF">RI129_013104</name>
</gene>
<dbReference type="InterPro" id="IPR002401">
    <property type="entry name" value="Cyt_P450_E_grp-I"/>
</dbReference>
<keyword evidence="8" id="KW-0492">Microsome</keyword>
<dbReference type="GO" id="GO:0016705">
    <property type="term" value="F:oxidoreductase activity, acting on paired donors, with incorporation or reduction of molecular oxygen"/>
    <property type="evidence" value="ECO:0007669"/>
    <property type="project" value="InterPro"/>
</dbReference>